<organism evidence="9 10">
    <name type="scientific">Euphydryas editha</name>
    <name type="common">Edith's checkerspot</name>
    <dbReference type="NCBI Taxonomy" id="104508"/>
    <lineage>
        <taxon>Eukaryota</taxon>
        <taxon>Metazoa</taxon>
        <taxon>Ecdysozoa</taxon>
        <taxon>Arthropoda</taxon>
        <taxon>Hexapoda</taxon>
        <taxon>Insecta</taxon>
        <taxon>Pterygota</taxon>
        <taxon>Neoptera</taxon>
        <taxon>Endopterygota</taxon>
        <taxon>Lepidoptera</taxon>
        <taxon>Glossata</taxon>
        <taxon>Ditrysia</taxon>
        <taxon>Papilionoidea</taxon>
        <taxon>Nymphalidae</taxon>
        <taxon>Nymphalinae</taxon>
        <taxon>Euphydryas</taxon>
    </lineage>
</organism>
<evidence type="ECO:0000256" key="7">
    <source>
        <dbReference type="ARBA" id="ARBA00023242"/>
    </source>
</evidence>
<evidence type="ECO:0000256" key="5">
    <source>
        <dbReference type="ARBA" id="ARBA00022801"/>
    </source>
</evidence>
<dbReference type="GO" id="GO:0003676">
    <property type="term" value="F:nucleic acid binding"/>
    <property type="evidence" value="ECO:0007669"/>
    <property type="project" value="InterPro"/>
</dbReference>
<comment type="subcellular location">
    <subcellularLocation>
        <location evidence="1">Nucleus</location>
    </subcellularLocation>
</comment>
<accession>A0AAU9T8T8</accession>
<proteinExistence type="inferred from homology"/>
<dbReference type="GO" id="GO:0005634">
    <property type="term" value="C:nucleus"/>
    <property type="evidence" value="ECO:0007669"/>
    <property type="project" value="UniProtKB-SubCell"/>
</dbReference>
<comment type="caution">
    <text evidence="9">The sequence shown here is derived from an EMBL/GenBank/DDBJ whole genome shotgun (WGS) entry which is preliminary data.</text>
</comment>
<dbReference type="FunFam" id="3.30.420.10:FF:000007">
    <property type="entry name" value="Interferon-stimulated exonuclease gene 20"/>
    <property type="match status" value="1"/>
</dbReference>
<dbReference type="Proteomes" id="UP001153954">
    <property type="component" value="Unassembled WGS sequence"/>
</dbReference>
<dbReference type="GO" id="GO:0008408">
    <property type="term" value="F:3'-5' exonuclease activity"/>
    <property type="evidence" value="ECO:0007669"/>
    <property type="project" value="InterPro"/>
</dbReference>
<keyword evidence="6" id="KW-0269">Exonuclease</keyword>
<dbReference type="AlphaFoldDB" id="A0AAU9T8T8"/>
<dbReference type="InterPro" id="IPR012337">
    <property type="entry name" value="RNaseH-like_sf"/>
</dbReference>
<dbReference type="InterPro" id="IPR037431">
    <property type="entry name" value="REX4_DEDDh_dom"/>
</dbReference>
<dbReference type="EMBL" id="CAKOGL010000001">
    <property type="protein sequence ID" value="CAH2083360.1"/>
    <property type="molecule type" value="Genomic_DNA"/>
</dbReference>
<comment type="similarity">
    <text evidence="2">Belongs to the REXO4 family.</text>
</comment>
<evidence type="ECO:0000256" key="6">
    <source>
        <dbReference type="ARBA" id="ARBA00022839"/>
    </source>
</evidence>
<gene>
    <name evidence="9" type="ORF">EEDITHA_LOCUS84</name>
</gene>
<evidence type="ECO:0000256" key="3">
    <source>
        <dbReference type="ARBA" id="ARBA00016937"/>
    </source>
</evidence>
<sequence>MDNKNMDKLTKFVAMDCEMVGVGQGGVDDMVARVSIVNKFGDCIYDKFVKARKKVVDYRTSVSGIRKEDLENGEDFETVQKEVAELLRGRILVGHSVEYDLNVLFLSHPECNKRDTSRYKPFIKMNRGRTPSLKWLAKQKLGIDIHHGEHNSVEDAKVVMQVYCTVEERWEQALRRNEDIVESLESWNQRKLKMKLKPFQFC</sequence>
<dbReference type="InterPro" id="IPR036397">
    <property type="entry name" value="RNaseH_sf"/>
</dbReference>
<dbReference type="PANTHER" id="PTHR12801:SF158">
    <property type="entry name" value="RNA EXONUCLEASE 4"/>
    <property type="match status" value="1"/>
</dbReference>
<dbReference type="InterPro" id="IPR047021">
    <property type="entry name" value="REXO1/3/4-like"/>
</dbReference>
<dbReference type="Gene3D" id="3.30.420.10">
    <property type="entry name" value="Ribonuclease H-like superfamily/Ribonuclease H"/>
    <property type="match status" value="1"/>
</dbReference>
<name>A0AAU9T8T8_EUPED</name>
<keyword evidence="5" id="KW-0378">Hydrolase</keyword>
<dbReference type="SUPFAM" id="SSF53098">
    <property type="entry name" value="Ribonuclease H-like"/>
    <property type="match status" value="1"/>
</dbReference>
<dbReference type="SMART" id="SM00479">
    <property type="entry name" value="EXOIII"/>
    <property type="match status" value="1"/>
</dbReference>
<evidence type="ECO:0000313" key="10">
    <source>
        <dbReference type="Proteomes" id="UP001153954"/>
    </source>
</evidence>
<evidence type="ECO:0000313" key="9">
    <source>
        <dbReference type="EMBL" id="CAH2083360.1"/>
    </source>
</evidence>
<dbReference type="GO" id="GO:0006364">
    <property type="term" value="P:rRNA processing"/>
    <property type="evidence" value="ECO:0007669"/>
    <property type="project" value="InterPro"/>
</dbReference>
<dbReference type="PANTHER" id="PTHR12801">
    <property type="entry name" value="RNA EXONUCLEASE REXO1 / RECO3 FAMILY MEMBER-RELATED"/>
    <property type="match status" value="1"/>
</dbReference>
<dbReference type="CDD" id="cd06144">
    <property type="entry name" value="REX4_like"/>
    <property type="match status" value="1"/>
</dbReference>
<reference evidence="9" key="1">
    <citation type="submission" date="2022-03" db="EMBL/GenBank/DDBJ databases">
        <authorList>
            <person name="Tunstrom K."/>
        </authorList>
    </citation>
    <scope>NUCLEOTIDE SEQUENCE</scope>
</reference>
<keyword evidence="4" id="KW-0540">Nuclease</keyword>
<protein>
    <recommendedName>
        <fullName evidence="3">RNA exonuclease 4</fullName>
    </recommendedName>
</protein>
<evidence type="ECO:0000256" key="4">
    <source>
        <dbReference type="ARBA" id="ARBA00022722"/>
    </source>
</evidence>
<evidence type="ECO:0000256" key="2">
    <source>
        <dbReference type="ARBA" id="ARBA00010489"/>
    </source>
</evidence>
<dbReference type="Pfam" id="PF00929">
    <property type="entry name" value="RNase_T"/>
    <property type="match status" value="1"/>
</dbReference>
<dbReference type="InterPro" id="IPR013520">
    <property type="entry name" value="Ribonucl_H"/>
</dbReference>
<keyword evidence="10" id="KW-1185">Reference proteome</keyword>
<evidence type="ECO:0000256" key="1">
    <source>
        <dbReference type="ARBA" id="ARBA00004123"/>
    </source>
</evidence>
<keyword evidence="7" id="KW-0539">Nucleus</keyword>
<feature type="domain" description="Exonuclease" evidence="8">
    <location>
        <begin position="11"/>
        <end position="172"/>
    </location>
</feature>
<evidence type="ECO:0000259" key="8">
    <source>
        <dbReference type="SMART" id="SM00479"/>
    </source>
</evidence>